<comment type="caution">
    <text evidence="4">The sequence shown here is derived from an EMBL/GenBank/DDBJ whole genome shotgun (WGS) entry which is preliminary data.</text>
</comment>
<feature type="compositionally biased region" description="Polar residues" evidence="1">
    <location>
        <begin position="251"/>
        <end position="267"/>
    </location>
</feature>
<feature type="compositionally biased region" description="Low complexity" evidence="1">
    <location>
        <begin position="380"/>
        <end position="405"/>
    </location>
</feature>
<feature type="region of interest" description="Disordered" evidence="1">
    <location>
        <begin position="879"/>
        <end position="933"/>
    </location>
</feature>
<name>A0ABP1QMQ4_9HEXA</name>
<keyword evidence="2" id="KW-0472">Membrane</keyword>
<proteinExistence type="predicted"/>
<feature type="compositionally biased region" description="Low complexity" evidence="1">
    <location>
        <begin position="879"/>
        <end position="894"/>
    </location>
</feature>
<feature type="compositionally biased region" description="Polar residues" evidence="1">
    <location>
        <begin position="632"/>
        <end position="644"/>
    </location>
</feature>
<dbReference type="EMBL" id="CAXLJM020000036">
    <property type="protein sequence ID" value="CAL8105053.1"/>
    <property type="molecule type" value="Genomic_DNA"/>
</dbReference>
<feature type="compositionally biased region" description="Pro residues" evidence="1">
    <location>
        <begin position="109"/>
        <end position="121"/>
    </location>
</feature>
<sequence>MGLAQTLVTVGGVIAIIGLLVLLFCHYLGGWTWTKAWLRSSGEEKMVLTRAGTRRHFNPNGYMISSDSDFNLSGRGSFRRFDNTDNDFHLFRQGSSTSLTSRNFQPQGPNIPPQPLRPAPILPSVTTVAGQLTSQSSLDSVFNTAPSSPAHQTFGPVPKIPPPPQHTTPSSLSSHASPRSNMGDANGRGGGNSGANSSIGGGGASGGVSNLSSTNPFLPLLQASTQFFSQTIQSFQTGLQQPPTTATAAAGNNSSVAISSRENSSNGAAQDVFQVPSAVNIERSPKSQGIFDEPTSHYSSSSTTDQLTTAPSRSTLGSVSSSVSTLPPGSAGLSMGELLFSAPPIYQSKDLEALAAQQSNNLATTTIQSAVISTGTTTSSISSSGFNSSSPFASQVVTSTSSSSSNAPDFSSYLTKHPSTMNTGGRQVTGPRLSTSGSPQHTRYNLYHQNSAENAGSPLHTSGTVIPPSAHSPPPGPGSRRASYPNRKEYPHETIPKSEFPQHIPYIPSPHHHHRGSTGGLVERKAGMVTESAIISHFTDPLRHHYLPPTAATPVQPFLEEQEEPPEEPCLDHQLSTSSNPSFDLEREDLKNRIMLETMREEIRIANERMADATKSLMMDDVFLPTSVTNNSTASDGVGNQHQFDSPRKASVTGTGNLSSLSSTTQDSSISNERESISIASAGNSGISSSTLSSSGSTFHPAIISNMSENTSTKSSLRKDVDVGKENMVAGGGNEKSILTSAGPLIHNNEPPICVNSSSNSASSSSYRSSRSRIETETGKYNMQGKQEELIESDSKNGYGNERAVSTSSNSGGDMNGATGNHVSPSSTTSTAATTIATNSERNEQQRLLKHQSSSTEITSVSALMNTLSSMGFNVMSSSSASPTATTTFSRPPTVGSYFKQNSRSFSLRQSSTDSIGSDSDLSSPTEGSMPSLQRAMSCDSVCSDTSVILGDLDPPHMTGHLCIGLEYDSETADLLVNVMEAKELVGPDPDPNAPFDSYVRVYLLPDKTTNMQTRVYRKSLSPVYKEKFMFGLEMSELANRSLVFYLYATDKYTNTLIGEVELKLGDMDVTQPVVTWLLLTDTGQRGGEFGEIMFSLSYLPTAERLTVVVVKARNLKFPHDRETGDPFVKVYLLQRGKKVSKKKSSTKRGEKNPIFNEAMIFSIPAHALQTIQLRITVADSLEAEGRAFSIGHVIVGSVATGKPLSHWNQMLSSLRKPIAMWHALRK</sequence>
<feature type="compositionally biased region" description="Polar residues" evidence="1">
    <location>
        <begin position="804"/>
        <end position="825"/>
    </location>
</feature>
<dbReference type="PANTHER" id="PTHR10024:SF252">
    <property type="entry name" value="SYNAPTOTAGMIN-12"/>
    <property type="match status" value="1"/>
</dbReference>
<feature type="compositionally biased region" description="Low complexity" evidence="1">
    <location>
        <begin position="757"/>
        <end position="769"/>
    </location>
</feature>
<dbReference type="InterPro" id="IPR000008">
    <property type="entry name" value="C2_dom"/>
</dbReference>
<feature type="region of interest" description="Disordered" evidence="1">
    <location>
        <begin position="754"/>
        <end position="833"/>
    </location>
</feature>
<feature type="transmembrane region" description="Helical" evidence="2">
    <location>
        <begin position="7"/>
        <end position="29"/>
    </location>
</feature>
<keyword evidence="2" id="KW-0812">Transmembrane</keyword>
<protein>
    <recommendedName>
        <fullName evidence="3">C2 domain-containing protein</fullName>
    </recommendedName>
</protein>
<dbReference type="Gene3D" id="2.60.40.150">
    <property type="entry name" value="C2 domain"/>
    <property type="match status" value="2"/>
</dbReference>
<feature type="compositionally biased region" description="Polar residues" evidence="1">
    <location>
        <begin position="138"/>
        <end position="151"/>
    </location>
</feature>
<keyword evidence="5" id="KW-1185">Reference proteome</keyword>
<evidence type="ECO:0000256" key="2">
    <source>
        <dbReference type="SAM" id="Phobius"/>
    </source>
</evidence>
<feature type="compositionally biased region" description="Gly residues" evidence="1">
    <location>
        <begin position="186"/>
        <end position="201"/>
    </location>
</feature>
<evidence type="ECO:0000259" key="3">
    <source>
        <dbReference type="PROSITE" id="PS50004"/>
    </source>
</evidence>
<feature type="compositionally biased region" description="Acidic residues" evidence="1">
    <location>
        <begin position="560"/>
        <end position="569"/>
    </location>
</feature>
<gene>
    <name evidence="4" type="ORF">ODALV1_LOCUS11941</name>
</gene>
<dbReference type="SMART" id="SM00239">
    <property type="entry name" value="C2"/>
    <property type="match status" value="2"/>
</dbReference>
<feature type="region of interest" description="Disordered" evidence="1">
    <location>
        <begin position="138"/>
        <end position="201"/>
    </location>
</feature>
<dbReference type="PROSITE" id="PS50004">
    <property type="entry name" value="C2"/>
    <property type="match status" value="2"/>
</dbReference>
<feature type="region of interest" description="Disordered" evidence="1">
    <location>
        <begin position="380"/>
        <end position="493"/>
    </location>
</feature>
<dbReference type="PANTHER" id="PTHR10024">
    <property type="entry name" value="SYNAPTOTAGMIN"/>
    <property type="match status" value="1"/>
</dbReference>
<feature type="region of interest" description="Disordered" evidence="1">
    <location>
        <begin position="238"/>
        <end position="267"/>
    </location>
</feature>
<reference evidence="4 5" key="1">
    <citation type="submission" date="2024-08" db="EMBL/GenBank/DDBJ databases">
        <authorList>
            <person name="Cucini C."/>
            <person name="Frati F."/>
        </authorList>
    </citation>
    <scope>NUCLEOTIDE SEQUENCE [LARGE SCALE GENOMIC DNA]</scope>
</reference>
<feature type="region of interest" description="Disordered" evidence="1">
    <location>
        <begin position="560"/>
        <end position="583"/>
    </location>
</feature>
<feature type="region of interest" description="Disordered" evidence="1">
    <location>
        <begin position="632"/>
        <end position="673"/>
    </location>
</feature>
<evidence type="ECO:0000313" key="5">
    <source>
        <dbReference type="Proteomes" id="UP001642540"/>
    </source>
</evidence>
<evidence type="ECO:0000256" key="1">
    <source>
        <dbReference type="SAM" id="MobiDB-lite"/>
    </source>
</evidence>
<feature type="compositionally biased region" description="Low complexity" evidence="1">
    <location>
        <begin position="167"/>
        <end position="185"/>
    </location>
</feature>
<keyword evidence="2" id="KW-1133">Transmembrane helix</keyword>
<feature type="domain" description="C2" evidence="3">
    <location>
        <begin position="1089"/>
        <end position="1223"/>
    </location>
</feature>
<feature type="compositionally biased region" description="Polar residues" evidence="1">
    <location>
        <begin position="98"/>
        <end position="108"/>
    </location>
</feature>
<dbReference type="InterPro" id="IPR035892">
    <property type="entry name" value="C2_domain_sf"/>
</dbReference>
<feature type="compositionally biased region" description="Low complexity" evidence="1">
    <location>
        <begin position="653"/>
        <end position="673"/>
    </location>
</feature>
<feature type="compositionally biased region" description="Polar residues" evidence="1">
    <location>
        <begin position="899"/>
        <end position="932"/>
    </location>
</feature>
<dbReference type="Pfam" id="PF00168">
    <property type="entry name" value="C2"/>
    <property type="match status" value="2"/>
</dbReference>
<feature type="domain" description="C2" evidence="3">
    <location>
        <begin position="958"/>
        <end position="1078"/>
    </location>
</feature>
<feature type="compositionally biased region" description="Low complexity" evidence="1">
    <location>
        <begin position="314"/>
        <end position="328"/>
    </location>
</feature>
<feature type="region of interest" description="Disordered" evidence="1">
    <location>
        <begin position="98"/>
        <end position="121"/>
    </location>
</feature>
<feature type="compositionally biased region" description="Polar residues" evidence="1">
    <location>
        <begin position="296"/>
        <end position="313"/>
    </location>
</feature>
<feature type="compositionally biased region" description="Polar residues" evidence="1">
    <location>
        <begin position="406"/>
        <end position="464"/>
    </location>
</feature>
<dbReference type="SUPFAM" id="SSF49562">
    <property type="entry name" value="C2 domain (Calcium/lipid-binding domain, CaLB)"/>
    <property type="match status" value="2"/>
</dbReference>
<organism evidence="4 5">
    <name type="scientific">Orchesella dallaii</name>
    <dbReference type="NCBI Taxonomy" id="48710"/>
    <lineage>
        <taxon>Eukaryota</taxon>
        <taxon>Metazoa</taxon>
        <taxon>Ecdysozoa</taxon>
        <taxon>Arthropoda</taxon>
        <taxon>Hexapoda</taxon>
        <taxon>Collembola</taxon>
        <taxon>Entomobryomorpha</taxon>
        <taxon>Entomobryoidea</taxon>
        <taxon>Orchesellidae</taxon>
        <taxon>Orchesellinae</taxon>
        <taxon>Orchesella</taxon>
    </lineage>
</organism>
<feature type="region of interest" description="Disordered" evidence="1">
    <location>
        <begin position="283"/>
        <end position="328"/>
    </location>
</feature>
<accession>A0ABP1QMQ4</accession>
<evidence type="ECO:0000313" key="4">
    <source>
        <dbReference type="EMBL" id="CAL8105053.1"/>
    </source>
</evidence>
<feature type="compositionally biased region" description="Basic and acidic residues" evidence="1">
    <location>
        <begin position="786"/>
        <end position="795"/>
    </location>
</feature>
<dbReference type="Proteomes" id="UP001642540">
    <property type="component" value="Unassembled WGS sequence"/>
</dbReference>